<dbReference type="Pfam" id="PF03031">
    <property type="entry name" value="NIF"/>
    <property type="match status" value="1"/>
</dbReference>
<dbReference type="EMBL" id="MFCA01000006">
    <property type="protein sequence ID" value="OGE03046.1"/>
    <property type="molecule type" value="Genomic_DNA"/>
</dbReference>
<dbReference type="InterPro" id="IPR036412">
    <property type="entry name" value="HAD-like_sf"/>
</dbReference>
<feature type="compositionally biased region" description="Basic and acidic residues" evidence="1">
    <location>
        <begin position="19"/>
        <end position="29"/>
    </location>
</feature>
<dbReference type="AlphaFoldDB" id="A0A1F5HG50"/>
<evidence type="ECO:0000313" key="3">
    <source>
        <dbReference type="EMBL" id="OGE03046.1"/>
    </source>
</evidence>
<dbReference type="Gene3D" id="1.10.286.50">
    <property type="match status" value="1"/>
</dbReference>
<feature type="region of interest" description="Disordered" evidence="1">
    <location>
        <begin position="1"/>
        <end position="29"/>
    </location>
</feature>
<accession>A0A1F5HG50</accession>
<dbReference type="InterPro" id="IPR023214">
    <property type="entry name" value="HAD_sf"/>
</dbReference>
<dbReference type="Proteomes" id="UP000176751">
    <property type="component" value="Unassembled WGS sequence"/>
</dbReference>
<dbReference type="Gene3D" id="3.40.50.1000">
    <property type="entry name" value="HAD superfamily/HAD-like"/>
    <property type="match status" value="1"/>
</dbReference>
<evidence type="ECO:0000313" key="4">
    <source>
        <dbReference type="Proteomes" id="UP000176751"/>
    </source>
</evidence>
<organism evidence="3 4">
    <name type="scientific">Candidatus Curtissbacteria bacterium RIFOXYA1_FULL_41_14</name>
    <dbReference type="NCBI Taxonomy" id="1797737"/>
    <lineage>
        <taxon>Bacteria</taxon>
        <taxon>Candidatus Curtissiibacteriota</taxon>
    </lineage>
</organism>
<gene>
    <name evidence="3" type="ORF">A2196_01270</name>
</gene>
<protein>
    <recommendedName>
        <fullName evidence="2">FCP1 homology domain-containing protein</fullName>
    </recommendedName>
</protein>
<feature type="compositionally biased region" description="Basic and acidic residues" evidence="1">
    <location>
        <begin position="1"/>
        <end position="11"/>
    </location>
</feature>
<feature type="domain" description="FCP1 homology" evidence="2">
    <location>
        <begin position="28"/>
        <end position="235"/>
    </location>
</feature>
<evidence type="ECO:0000256" key="1">
    <source>
        <dbReference type="SAM" id="MobiDB-lite"/>
    </source>
</evidence>
<comment type="caution">
    <text evidence="3">The sequence shown here is derived from an EMBL/GenBank/DDBJ whole genome shotgun (WGS) entry which is preliminary data.</text>
</comment>
<proteinExistence type="predicted"/>
<dbReference type="STRING" id="1797737.A2196_01270"/>
<dbReference type="InterPro" id="IPR004274">
    <property type="entry name" value="FCP1_dom"/>
</dbReference>
<evidence type="ECO:0000259" key="2">
    <source>
        <dbReference type="PROSITE" id="PS50969"/>
    </source>
</evidence>
<sequence length="243" mass="28068">MDKKPRRHPELDSGSSIDSRFRGNDSKEGMTKPTVLLDVDNTIFDREAVRKIEGKLIDANYGNGAGRRFRQIIEEVRKDVGWGDIKEASIRFARERGSSDYASALAVFLELPFSQYWRPHAKELVEYLAANFNLIIFSDGDDTFQKEKIEKLGLYKKAREVIISRSKIELFFGFSKKYHGKLIIIDDRPKVIEEAKRLLGNVITIWIKHGRHAQGYERVNADLETTDLKEVVQYLKSNHSKDY</sequence>
<reference evidence="3 4" key="1">
    <citation type="journal article" date="2016" name="Nat. Commun.">
        <title>Thousands of microbial genomes shed light on interconnected biogeochemical processes in an aquifer system.</title>
        <authorList>
            <person name="Anantharaman K."/>
            <person name="Brown C.T."/>
            <person name="Hug L.A."/>
            <person name="Sharon I."/>
            <person name="Castelle C.J."/>
            <person name="Probst A.J."/>
            <person name="Thomas B.C."/>
            <person name="Singh A."/>
            <person name="Wilkins M.J."/>
            <person name="Karaoz U."/>
            <person name="Brodie E.L."/>
            <person name="Williams K.H."/>
            <person name="Hubbard S.S."/>
            <person name="Banfield J.F."/>
        </authorList>
    </citation>
    <scope>NUCLEOTIDE SEQUENCE [LARGE SCALE GENOMIC DNA]</scope>
</reference>
<dbReference type="SUPFAM" id="SSF56784">
    <property type="entry name" value="HAD-like"/>
    <property type="match status" value="1"/>
</dbReference>
<dbReference type="PROSITE" id="PS50969">
    <property type="entry name" value="FCP1"/>
    <property type="match status" value="1"/>
</dbReference>
<name>A0A1F5HG50_9BACT</name>